<reference evidence="8 9" key="1">
    <citation type="journal article" date="2018" name="Front. Microbiol.">
        <title>Hydrolytic Capabilities as a Key to Environmental Success: Chitinolytic and Cellulolytic Acidobacteria From Acidic Sub-arctic Soils and Boreal Peatlands.</title>
        <authorList>
            <person name="Belova S.E."/>
            <person name="Ravin N.V."/>
            <person name="Pankratov T.A."/>
            <person name="Rakitin A.L."/>
            <person name="Ivanova A.A."/>
            <person name="Beletsky A.V."/>
            <person name="Mardanov A.V."/>
            <person name="Sinninghe Damste J.S."/>
            <person name="Dedysh S.N."/>
        </authorList>
    </citation>
    <scope>NUCLEOTIDE SEQUENCE [LARGE SCALE GENOMIC DNA]</scope>
    <source>
        <strain evidence="8 9">SBC82</strain>
    </source>
</reference>
<organism evidence="8 9">
    <name type="scientific">Acidisarcina polymorpha</name>
    <dbReference type="NCBI Taxonomy" id="2211140"/>
    <lineage>
        <taxon>Bacteria</taxon>
        <taxon>Pseudomonadati</taxon>
        <taxon>Acidobacteriota</taxon>
        <taxon>Terriglobia</taxon>
        <taxon>Terriglobales</taxon>
        <taxon>Acidobacteriaceae</taxon>
        <taxon>Acidisarcina</taxon>
    </lineage>
</organism>
<evidence type="ECO:0000256" key="1">
    <source>
        <dbReference type="ARBA" id="ARBA00004651"/>
    </source>
</evidence>
<dbReference type="Proteomes" id="UP000253606">
    <property type="component" value="Chromosome"/>
</dbReference>
<dbReference type="Pfam" id="PF00892">
    <property type="entry name" value="EamA"/>
    <property type="match status" value="2"/>
</dbReference>
<feature type="transmembrane region" description="Helical" evidence="6">
    <location>
        <begin position="78"/>
        <end position="95"/>
    </location>
</feature>
<keyword evidence="4 6" id="KW-1133">Transmembrane helix</keyword>
<feature type="transmembrane region" description="Helical" evidence="6">
    <location>
        <begin position="139"/>
        <end position="159"/>
    </location>
</feature>
<feature type="domain" description="EamA" evidence="7">
    <location>
        <begin position="172"/>
        <end position="305"/>
    </location>
</feature>
<name>A0A2Z5G618_9BACT</name>
<feature type="domain" description="EamA" evidence="7">
    <location>
        <begin position="19"/>
        <end position="154"/>
    </location>
</feature>
<protein>
    <submittedName>
        <fullName evidence="8">Permease of the drug/metabolite transporter (DMT) superfamily</fullName>
    </submittedName>
</protein>
<dbReference type="PANTHER" id="PTHR42920">
    <property type="entry name" value="OS03G0707200 PROTEIN-RELATED"/>
    <property type="match status" value="1"/>
</dbReference>
<comment type="subcellular location">
    <subcellularLocation>
        <location evidence="1">Cell membrane</location>
        <topology evidence="1">Multi-pass membrane protein</topology>
    </subcellularLocation>
</comment>
<accession>A0A2Z5G618</accession>
<feature type="transmembrane region" description="Helical" evidence="6">
    <location>
        <begin position="202"/>
        <end position="221"/>
    </location>
</feature>
<gene>
    <name evidence="8" type="ORF">ACPOL_5176</name>
</gene>
<evidence type="ECO:0000313" key="9">
    <source>
        <dbReference type="Proteomes" id="UP000253606"/>
    </source>
</evidence>
<evidence type="ECO:0000256" key="4">
    <source>
        <dbReference type="ARBA" id="ARBA00022989"/>
    </source>
</evidence>
<dbReference type="KEGG" id="abas:ACPOL_5176"/>
<keyword evidence="2" id="KW-1003">Cell membrane</keyword>
<feature type="transmembrane region" description="Helical" evidence="6">
    <location>
        <begin position="48"/>
        <end position="66"/>
    </location>
</feature>
<evidence type="ECO:0000313" key="8">
    <source>
        <dbReference type="EMBL" id="AXC14430.1"/>
    </source>
</evidence>
<dbReference type="InterPro" id="IPR037185">
    <property type="entry name" value="EmrE-like"/>
</dbReference>
<sequence>MDSPLAAKDPQSGKSQRLLAHLLLLAVVVVWGGSFVLVKDALSDISPLLFNLIRMALASVCLIVIYRRHLPALSAQTLAGGAVAGFFLALGYQFQTSGLALTTPSKSAFLTGLTVVLVPLLSVMPAVRAPGSLRPGWNAYAGAAVALLGITLLTAPGVLSRAGGWRMAGINRGDLLTLGCALSFAFHLLTLAHLAKRIHFEQLALLQIGFCTLFMGISLPLLEHPRIYLTLRLLVALLVSAVLSTAAAFTIQSWAQQHLAASHTALILAGEPVFAWITSLLFLHEGLGQSQALGALLILAGIGLTELFTAQIETNALLSPTNRP</sequence>
<keyword evidence="3 6" id="KW-0812">Transmembrane</keyword>
<feature type="transmembrane region" description="Helical" evidence="6">
    <location>
        <begin position="263"/>
        <end position="284"/>
    </location>
</feature>
<dbReference type="SUPFAM" id="SSF103481">
    <property type="entry name" value="Multidrug resistance efflux transporter EmrE"/>
    <property type="match status" value="2"/>
</dbReference>
<feature type="transmembrane region" description="Helical" evidence="6">
    <location>
        <begin position="107"/>
        <end position="127"/>
    </location>
</feature>
<dbReference type="PANTHER" id="PTHR42920:SF5">
    <property type="entry name" value="EAMA DOMAIN-CONTAINING PROTEIN"/>
    <property type="match status" value="1"/>
</dbReference>
<evidence type="ECO:0000259" key="7">
    <source>
        <dbReference type="Pfam" id="PF00892"/>
    </source>
</evidence>
<dbReference type="InterPro" id="IPR051258">
    <property type="entry name" value="Diverse_Substrate_Transporter"/>
</dbReference>
<dbReference type="AlphaFoldDB" id="A0A2Z5G618"/>
<keyword evidence="5 6" id="KW-0472">Membrane</keyword>
<keyword evidence="9" id="KW-1185">Reference proteome</keyword>
<feature type="transmembrane region" description="Helical" evidence="6">
    <location>
        <begin position="175"/>
        <end position="195"/>
    </location>
</feature>
<dbReference type="EMBL" id="CP030840">
    <property type="protein sequence ID" value="AXC14430.1"/>
    <property type="molecule type" value="Genomic_DNA"/>
</dbReference>
<proteinExistence type="predicted"/>
<feature type="transmembrane region" description="Helical" evidence="6">
    <location>
        <begin position="18"/>
        <end position="36"/>
    </location>
</feature>
<evidence type="ECO:0000256" key="2">
    <source>
        <dbReference type="ARBA" id="ARBA00022475"/>
    </source>
</evidence>
<evidence type="ECO:0000256" key="6">
    <source>
        <dbReference type="SAM" id="Phobius"/>
    </source>
</evidence>
<evidence type="ECO:0000256" key="3">
    <source>
        <dbReference type="ARBA" id="ARBA00022692"/>
    </source>
</evidence>
<dbReference type="GO" id="GO:0005886">
    <property type="term" value="C:plasma membrane"/>
    <property type="evidence" value="ECO:0007669"/>
    <property type="project" value="UniProtKB-SubCell"/>
</dbReference>
<feature type="transmembrane region" description="Helical" evidence="6">
    <location>
        <begin position="290"/>
        <end position="309"/>
    </location>
</feature>
<feature type="transmembrane region" description="Helical" evidence="6">
    <location>
        <begin position="227"/>
        <end position="251"/>
    </location>
</feature>
<dbReference type="InterPro" id="IPR000620">
    <property type="entry name" value="EamA_dom"/>
</dbReference>
<evidence type="ECO:0000256" key="5">
    <source>
        <dbReference type="ARBA" id="ARBA00023136"/>
    </source>
</evidence>